<comment type="caution">
    <text evidence="1">The sequence shown here is derived from an EMBL/GenBank/DDBJ whole genome shotgun (WGS) entry which is preliminary data.</text>
</comment>
<dbReference type="EMBL" id="JBHLTN010000032">
    <property type="protein sequence ID" value="MFC0593872.1"/>
    <property type="molecule type" value="Genomic_DNA"/>
</dbReference>
<sequence length="276" mass="30206">MTASRPAPLHPDELHALVDGRLPAARAEALDAALDPSARAQAEAWRRQRDALHALHRDWLDRPLPEAVLGAAGRWHDTQANQWRRLAWAGMAAGWVLAFGLGWGLHGRQADDAAQAVAASTPPAQFARQAAVAYAVYQPEQRHPVEVAADQQEHLVQWLSKRLARPLTVPRLQAQGFDLVGGRLLPGDAGARAQFMYQNATGQRITLYLGALDGTPLEAFRFDQQGPVASFYWVERGFGYALTGELPRPALQALATAVYEQLQRGTAQPAGTRQIR</sequence>
<evidence type="ECO:0000313" key="2">
    <source>
        <dbReference type="Proteomes" id="UP001589834"/>
    </source>
</evidence>
<keyword evidence="2" id="KW-1185">Reference proteome</keyword>
<accession>A0ABV6PVJ4</accession>
<gene>
    <name evidence="1" type="ORF">ACFFGG_15065</name>
</gene>
<name>A0ABV6PVJ4_9BURK</name>
<dbReference type="Proteomes" id="UP001589834">
    <property type="component" value="Unassembled WGS sequence"/>
</dbReference>
<evidence type="ECO:0000313" key="1">
    <source>
        <dbReference type="EMBL" id="MFC0593872.1"/>
    </source>
</evidence>
<organism evidence="1 2">
    <name type="scientific">Ottowia pentelensis</name>
    <dbReference type="NCBI Taxonomy" id="511108"/>
    <lineage>
        <taxon>Bacteria</taxon>
        <taxon>Pseudomonadati</taxon>
        <taxon>Pseudomonadota</taxon>
        <taxon>Betaproteobacteria</taxon>
        <taxon>Burkholderiales</taxon>
        <taxon>Comamonadaceae</taxon>
        <taxon>Ottowia</taxon>
    </lineage>
</organism>
<protein>
    <submittedName>
        <fullName evidence="1">Anti-sigma factor family protein</fullName>
    </submittedName>
</protein>
<proteinExistence type="predicted"/>
<dbReference type="RefSeq" id="WP_377484245.1">
    <property type="nucleotide sequence ID" value="NZ_JBHLTN010000032.1"/>
</dbReference>
<reference evidence="1 2" key="1">
    <citation type="submission" date="2024-09" db="EMBL/GenBank/DDBJ databases">
        <authorList>
            <person name="Sun Q."/>
            <person name="Mori K."/>
        </authorList>
    </citation>
    <scope>NUCLEOTIDE SEQUENCE [LARGE SCALE GENOMIC DNA]</scope>
    <source>
        <strain evidence="1 2">NCAIM B.02336</strain>
    </source>
</reference>